<dbReference type="EMBL" id="CANHGI010000003">
    <property type="protein sequence ID" value="CAI5444275.1"/>
    <property type="molecule type" value="Genomic_DNA"/>
</dbReference>
<comment type="caution">
    <text evidence="6">The sequence shown here is derived from an EMBL/GenBank/DDBJ whole genome shotgun (WGS) entry which is preliminary data.</text>
</comment>
<keyword evidence="2" id="KW-0328">Glycosyltransferase</keyword>
<evidence type="ECO:0000256" key="4">
    <source>
        <dbReference type="SAM" id="SignalP"/>
    </source>
</evidence>
<name>A0A9P1IFU1_9PELO</name>
<feature type="chain" id="PRO_5040432072" description="Glycosyl transferase family 25 domain-containing protein" evidence="4">
    <location>
        <begin position="22"/>
        <end position="539"/>
    </location>
</feature>
<reference evidence="6" key="1">
    <citation type="submission" date="2022-11" db="EMBL/GenBank/DDBJ databases">
        <authorList>
            <person name="Kikuchi T."/>
        </authorList>
    </citation>
    <scope>NUCLEOTIDE SEQUENCE</scope>
    <source>
        <strain evidence="6">PS1010</strain>
    </source>
</reference>
<evidence type="ECO:0000256" key="3">
    <source>
        <dbReference type="ARBA" id="ARBA00022679"/>
    </source>
</evidence>
<accession>A0A9P1IFU1</accession>
<gene>
    <name evidence="6" type="ORF">CAMP_LOCUS6912</name>
</gene>
<keyword evidence="4" id="KW-0732">Signal</keyword>
<dbReference type="Pfam" id="PF01755">
    <property type="entry name" value="Glyco_transf_25"/>
    <property type="match status" value="1"/>
</dbReference>
<comment type="similarity">
    <text evidence="1">Belongs to the glycosyltransferase 25 family.</text>
</comment>
<keyword evidence="7" id="KW-1185">Reference proteome</keyword>
<dbReference type="AlphaFoldDB" id="A0A9P1IFU1"/>
<evidence type="ECO:0000256" key="1">
    <source>
        <dbReference type="ARBA" id="ARBA00006721"/>
    </source>
</evidence>
<sequence length="539" mass="62701">MLIIYFLCVSQISTLFPGAEPDEGDTRHIYPIIYIGLGLDTHAHSIPYIFGWLENLEYPKNRVILEIFVGNRGEDSTIHQTKWWIDNTKQHFKNVQIHEEIDENTENWLEIALRTARLKKAEKCLLLTGDTVPTETNILKSIFNEKKHVVVVPVFQSIDGSSNLYADLTESLDLRKNVREEISTFALPLAINLGQMDSSYLTFDSQNLPFFDGPNDSGYVFLKSAENMKIAIWADNQKDYGIFVNPEIEELEDRRMMIRYHLADLLADDKPIPPISRSVRPWVPEKSNLGFDRIYLINLKRRSERLERMQKIFEILGIEFQILEAVDGQNLENIAEKYQILDGYLDPIKNRPMKNGEIGCFLSHFRIWREILEEKLEKVVVFEDDLRFSAGGLKRIREVLMDLEASRRIWDLIYLGRKKQSDKQELWIPQHRHLSSVEYSYWTLGYMLSQEGARKLLTPNPLTKIVPVDEYLPIMFDKHPNSDWSSNFAPRNLEAFTLYPLVVSPQKYTNEVGYISDTEDSLIISEANLQRDPENHGEL</sequence>
<keyword evidence="3" id="KW-0808">Transferase</keyword>
<dbReference type="CDD" id="cd06532">
    <property type="entry name" value="Glyco_transf_25"/>
    <property type="match status" value="1"/>
</dbReference>
<dbReference type="GO" id="GO:0050211">
    <property type="term" value="F:procollagen galactosyltransferase activity"/>
    <property type="evidence" value="ECO:0007669"/>
    <property type="project" value="TreeGrafter"/>
</dbReference>
<proteinExistence type="inferred from homology"/>
<dbReference type="PANTHER" id="PTHR10730">
    <property type="entry name" value="PROCOLLAGEN-LYSINE,2-OXOGLUTARATE 5-DIOXYGENASE/GLYCOSYLTRANSFERASE 25 FAMILY MEMBER"/>
    <property type="match status" value="1"/>
</dbReference>
<organism evidence="6 7">
    <name type="scientific">Caenorhabditis angaria</name>
    <dbReference type="NCBI Taxonomy" id="860376"/>
    <lineage>
        <taxon>Eukaryota</taxon>
        <taxon>Metazoa</taxon>
        <taxon>Ecdysozoa</taxon>
        <taxon>Nematoda</taxon>
        <taxon>Chromadorea</taxon>
        <taxon>Rhabditida</taxon>
        <taxon>Rhabditina</taxon>
        <taxon>Rhabditomorpha</taxon>
        <taxon>Rhabditoidea</taxon>
        <taxon>Rhabditidae</taxon>
        <taxon>Peloderinae</taxon>
        <taxon>Caenorhabditis</taxon>
    </lineage>
</organism>
<feature type="signal peptide" evidence="4">
    <location>
        <begin position="1"/>
        <end position="21"/>
    </location>
</feature>
<feature type="domain" description="Glycosyl transferase family 25" evidence="5">
    <location>
        <begin position="293"/>
        <end position="471"/>
    </location>
</feature>
<protein>
    <recommendedName>
        <fullName evidence="5">Glycosyl transferase family 25 domain-containing protein</fullName>
    </recommendedName>
</protein>
<dbReference type="PANTHER" id="PTHR10730:SF53">
    <property type="entry name" value="GLYCOSYLTRANSFERASE 25 FAMILY MEMBER"/>
    <property type="match status" value="1"/>
</dbReference>
<dbReference type="Proteomes" id="UP001152747">
    <property type="component" value="Unassembled WGS sequence"/>
</dbReference>
<evidence type="ECO:0000313" key="6">
    <source>
        <dbReference type="EMBL" id="CAI5444275.1"/>
    </source>
</evidence>
<evidence type="ECO:0000256" key="2">
    <source>
        <dbReference type="ARBA" id="ARBA00022676"/>
    </source>
</evidence>
<evidence type="ECO:0000313" key="7">
    <source>
        <dbReference type="Proteomes" id="UP001152747"/>
    </source>
</evidence>
<dbReference type="InterPro" id="IPR002654">
    <property type="entry name" value="Glyco_trans_25"/>
</dbReference>
<dbReference type="InterPro" id="IPR050757">
    <property type="entry name" value="Collagen_mod_GT25"/>
</dbReference>
<dbReference type="OrthoDB" id="47375at2759"/>
<evidence type="ECO:0000259" key="5">
    <source>
        <dbReference type="Pfam" id="PF01755"/>
    </source>
</evidence>